<keyword evidence="2" id="KW-1185">Reference proteome</keyword>
<sequence>MNTANLQLEGLYAAVAALMNSLREKGVMSAEDIDACLKDAEALNTSARRTLSPSNVDAVRFPFRYLRAANRAAAGGQPKSFFDIATEIGMTKDA</sequence>
<dbReference type="AlphaFoldDB" id="A0A6S6QV21"/>
<protein>
    <submittedName>
        <fullName evidence="1">Uncharacterized protein</fullName>
    </submittedName>
</protein>
<name>A0A6S6QV21_9HYPH</name>
<reference evidence="1 2" key="1">
    <citation type="submission" date="2020-08" db="EMBL/GenBank/DDBJ databases">
        <title>Genome sequence of Rhizobiales bacterium strain IZ6.</title>
        <authorList>
            <person name="Nakai R."/>
            <person name="Naganuma T."/>
        </authorList>
    </citation>
    <scope>NUCLEOTIDE SEQUENCE [LARGE SCALE GENOMIC DNA]</scope>
    <source>
        <strain evidence="1 2">IZ6</strain>
    </source>
</reference>
<dbReference type="EMBL" id="AP023361">
    <property type="protein sequence ID" value="BCJ91112.1"/>
    <property type="molecule type" value="Genomic_DNA"/>
</dbReference>
<dbReference type="RefSeq" id="WP_222874783.1">
    <property type="nucleotide sequence ID" value="NZ_AP023361.1"/>
</dbReference>
<evidence type="ECO:0000313" key="1">
    <source>
        <dbReference type="EMBL" id="BCJ91112.1"/>
    </source>
</evidence>
<accession>A0A6S6QV21</accession>
<gene>
    <name evidence="1" type="ORF">IZ6_18470</name>
</gene>
<dbReference type="KEGG" id="tso:IZ6_18470"/>
<organism evidence="1 2">
    <name type="scientific">Terrihabitans soli</name>
    <dbReference type="NCBI Taxonomy" id="708113"/>
    <lineage>
        <taxon>Bacteria</taxon>
        <taxon>Pseudomonadati</taxon>
        <taxon>Pseudomonadota</taxon>
        <taxon>Alphaproteobacteria</taxon>
        <taxon>Hyphomicrobiales</taxon>
        <taxon>Terrihabitans</taxon>
    </lineage>
</organism>
<dbReference type="Proteomes" id="UP000515317">
    <property type="component" value="Chromosome"/>
</dbReference>
<proteinExistence type="predicted"/>
<evidence type="ECO:0000313" key="2">
    <source>
        <dbReference type="Proteomes" id="UP000515317"/>
    </source>
</evidence>